<dbReference type="InterPro" id="IPR000073">
    <property type="entry name" value="AB_hydrolase_1"/>
</dbReference>
<dbReference type="Pfam" id="PF00561">
    <property type="entry name" value="Abhydrolase_1"/>
    <property type="match status" value="1"/>
</dbReference>
<dbReference type="GO" id="GO:0016787">
    <property type="term" value="F:hydrolase activity"/>
    <property type="evidence" value="ECO:0007669"/>
    <property type="project" value="UniProtKB-KW"/>
</dbReference>
<proteinExistence type="predicted"/>
<reference evidence="2" key="1">
    <citation type="submission" date="2022-08" db="EMBL/GenBank/DDBJ databases">
        <title>Genome analysis of Corynebacteriales strain.</title>
        <authorList>
            <person name="Lee S.D."/>
        </authorList>
    </citation>
    <scope>NUCLEOTIDE SEQUENCE</scope>
    <source>
        <strain evidence="2">D3-21</strain>
    </source>
</reference>
<dbReference type="InterPro" id="IPR051321">
    <property type="entry name" value="PHA/PHB_synthase"/>
</dbReference>
<dbReference type="EMBL" id="JANRHA010000010">
    <property type="protein sequence ID" value="MDG3015963.1"/>
    <property type="molecule type" value="Genomic_DNA"/>
</dbReference>
<feature type="domain" description="AB hydrolase-1" evidence="1">
    <location>
        <begin position="128"/>
        <end position="355"/>
    </location>
</feature>
<comment type="caution">
    <text evidence="2">The sequence shown here is derived from an EMBL/GenBank/DDBJ whole genome shotgun (WGS) entry which is preliminary data.</text>
</comment>
<dbReference type="Proteomes" id="UP001152755">
    <property type="component" value="Unassembled WGS sequence"/>
</dbReference>
<keyword evidence="2" id="KW-0378">Hydrolase</keyword>
<dbReference type="SUPFAM" id="SSF53474">
    <property type="entry name" value="alpha/beta-Hydrolases"/>
    <property type="match status" value="1"/>
</dbReference>
<sequence length="376" mass="40757">MLRESCSNALHSQRQLTTAAVTAWTGYLQESASRGVSPLGAATDCLEFWRAVISRRPPEFTHPHTVRMRRASARLLQFSPVTDAVPTLVLAPLSGHASCVMDLARGHSLVQTAMTAGLTGVHCLDWTPSDEWEPAPTSATGIDTVVAAVDAAIEHLGVPVNLVSFSQSGWLAAMYTARHPDRVHTLTVASAPIDFSLGTPLPRGLRAATRGVRRATRMARPSAAGQAAALRWAEWPEQIGRLADMWAHIGSPDRTDAHIALESWLDTPCGVPTDFYRWTLTHLFAGNELVRGKLVVGGGAVDLAAITCPLFLLTGSRDRIVPSRQVLALADRVSTPPHRIVRRTVDCGHLDMIVDASVLRRAWRPILRDVAALSQR</sequence>
<protein>
    <submittedName>
        <fullName evidence="2">Alpha/beta fold hydrolase</fullName>
    </submittedName>
</protein>
<evidence type="ECO:0000313" key="3">
    <source>
        <dbReference type="Proteomes" id="UP001152755"/>
    </source>
</evidence>
<dbReference type="PANTHER" id="PTHR36837:SF2">
    <property type="entry name" value="POLY(3-HYDROXYALKANOATE) POLYMERASE SUBUNIT PHAC"/>
    <property type="match status" value="1"/>
</dbReference>
<dbReference type="InterPro" id="IPR029058">
    <property type="entry name" value="AB_hydrolase_fold"/>
</dbReference>
<dbReference type="RefSeq" id="WP_332520302.1">
    <property type="nucleotide sequence ID" value="NZ_JANRHA010000010.1"/>
</dbReference>
<dbReference type="PANTHER" id="PTHR36837">
    <property type="entry name" value="POLY(3-HYDROXYALKANOATE) POLYMERASE SUBUNIT PHAC"/>
    <property type="match status" value="1"/>
</dbReference>
<evidence type="ECO:0000259" key="1">
    <source>
        <dbReference type="Pfam" id="PF00561"/>
    </source>
</evidence>
<name>A0A9X4M645_9ACTN</name>
<evidence type="ECO:0000313" key="2">
    <source>
        <dbReference type="EMBL" id="MDG3015963.1"/>
    </source>
</evidence>
<dbReference type="Gene3D" id="3.40.50.1820">
    <property type="entry name" value="alpha/beta hydrolase"/>
    <property type="match status" value="1"/>
</dbReference>
<gene>
    <name evidence="2" type="ORF">NVS88_15485</name>
</gene>
<organism evidence="2 3">
    <name type="scientific">Speluncibacter jeojiensis</name>
    <dbReference type="NCBI Taxonomy" id="2710754"/>
    <lineage>
        <taxon>Bacteria</taxon>
        <taxon>Bacillati</taxon>
        <taxon>Actinomycetota</taxon>
        <taxon>Actinomycetes</taxon>
        <taxon>Mycobacteriales</taxon>
        <taxon>Speluncibacteraceae</taxon>
        <taxon>Speluncibacter</taxon>
    </lineage>
</organism>
<dbReference type="AlphaFoldDB" id="A0A9X4M645"/>
<keyword evidence="3" id="KW-1185">Reference proteome</keyword>
<accession>A0A9X4M645</accession>